<evidence type="ECO:0000259" key="1">
    <source>
        <dbReference type="PROSITE" id="PS50011"/>
    </source>
</evidence>
<dbReference type="EMBL" id="VFPM01000006">
    <property type="protein sequence ID" value="TQM54537.1"/>
    <property type="molecule type" value="Genomic_DNA"/>
</dbReference>
<dbReference type="InterPro" id="IPR011009">
    <property type="entry name" value="Kinase-like_dom_sf"/>
</dbReference>
<protein>
    <submittedName>
        <fullName evidence="2">Phosphotransferase family enzyme</fullName>
    </submittedName>
</protein>
<dbReference type="SUPFAM" id="SSF56112">
    <property type="entry name" value="Protein kinase-like (PK-like)"/>
    <property type="match status" value="1"/>
</dbReference>
<dbReference type="Gene3D" id="3.90.1200.10">
    <property type="match status" value="1"/>
</dbReference>
<dbReference type="GO" id="GO:0004672">
    <property type="term" value="F:protein kinase activity"/>
    <property type="evidence" value="ECO:0007669"/>
    <property type="project" value="InterPro"/>
</dbReference>
<keyword evidence="2" id="KW-0808">Transferase</keyword>
<comment type="caution">
    <text evidence="2">The sequence shown here is derived from an EMBL/GenBank/DDBJ whole genome shotgun (WGS) entry which is preliminary data.</text>
</comment>
<proteinExistence type="predicted"/>
<reference evidence="2 3" key="1">
    <citation type="submission" date="2019-06" db="EMBL/GenBank/DDBJ databases">
        <title>Genome sequencing of plant associated microbes to promote plant fitness in Sorghum bicolor and Oryza sativa.</title>
        <authorList>
            <person name="Coleman-Derr D."/>
        </authorList>
    </citation>
    <scope>NUCLEOTIDE SEQUENCE [LARGE SCALE GENOMIC DNA]</scope>
    <source>
        <strain evidence="2 3">KV-663</strain>
    </source>
</reference>
<dbReference type="AlphaFoldDB" id="A0A543H858"/>
<dbReference type="Proteomes" id="UP000316747">
    <property type="component" value="Unassembled WGS sequence"/>
</dbReference>
<keyword evidence="3" id="KW-1185">Reference proteome</keyword>
<dbReference type="GO" id="GO:0005524">
    <property type="term" value="F:ATP binding"/>
    <property type="evidence" value="ECO:0007669"/>
    <property type="project" value="InterPro"/>
</dbReference>
<name>A0A543H858_9MICO</name>
<feature type="domain" description="Protein kinase" evidence="1">
    <location>
        <begin position="32"/>
        <end position="314"/>
    </location>
</feature>
<sequence length="314" mass="33579">MSGHAVGVRIPYAHAPAHVHRWVESRLGGDVVDVVDCVGGMSPGPAARVRTASGEAAFVKGCGVGLHPDTPSLLRDEARVLAALPEHPSLPRLLDCHDDGDWVVLLIEDLPGAPPPAPWRSADLRRFAEALATVRPALDALHVEGLPAARESSPIFLTRWRELAARLDLVDPWWTVHHDVLAGHAERAADLIAGDAVVHWDIRADNVLLTPDRTVLVDWGQARRSAAWMDHALLALDCSMTGSEISTAEQAAADRVLRDRDPADLLALASAVAMAFVSRSTQPASPGLPTMPATCARWAAGLRPYLAEALLRAG</sequence>
<dbReference type="InterPro" id="IPR000719">
    <property type="entry name" value="Prot_kinase_dom"/>
</dbReference>
<dbReference type="OrthoDB" id="2570531at2"/>
<evidence type="ECO:0000313" key="3">
    <source>
        <dbReference type="Proteomes" id="UP000316747"/>
    </source>
</evidence>
<gene>
    <name evidence="2" type="ORF">FBY41_4573</name>
</gene>
<dbReference type="Gene3D" id="3.30.200.20">
    <property type="entry name" value="Phosphorylase Kinase, domain 1"/>
    <property type="match status" value="1"/>
</dbReference>
<organism evidence="2 3">
    <name type="scientific">Humibacillus xanthopallidus</name>
    <dbReference type="NCBI Taxonomy" id="412689"/>
    <lineage>
        <taxon>Bacteria</taxon>
        <taxon>Bacillati</taxon>
        <taxon>Actinomycetota</taxon>
        <taxon>Actinomycetes</taxon>
        <taxon>Micrococcales</taxon>
        <taxon>Intrasporangiaceae</taxon>
        <taxon>Humibacillus</taxon>
    </lineage>
</organism>
<accession>A0A543H858</accession>
<dbReference type="RefSeq" id="WP_141847502.1">
    <property type="nucleotide sequence ID" value="NZ_VFPM01000006.1"/>
</dbReference>
<evidence type="ECO:0000313" key="2">
    <source>
        <dbReference type="EMBL" id="TQM54537.1"/>
    </source>
</evidence>
<dbReference type="PROSITE" id="PS50011">
    <property type="entry name" value="PROTEIN_KINASE_DOM"/>
    <property type="match status" value="1"/>
</dbReference>